<protein>
    <submittedName>
        <fullName evidence="2">Uncharacterized protein</fullName>
    </submittedName>
</protein>
<evidence type="ECO:0000313" key="3">
    <source>
        <dbReference type="Proteomes" id="UP000192247"/>
    </source>
</evidence>
<keyword evidence="1" id="KW-0175">Coiled coil</keyword>
<reference evidence="2 3" key="1">
    <citation type="journal article" date="2017" name="Gigascience">
        <title>Draft genome of the honey bee ectoparasitic mite, Tropilaelaps mercedesae, is shaped by the parasitic life history.</title>
        <authorList>
            <person name="Dong X."/>
            <person name="Armstrong S.D."/>
            <person name="Xia D."/>
            <person name="Makepeace B.L."/>
            <person name="Darby A.C."/>
            <person name="Kadowaki T."/>
        </authorList>
    </citation>
    <scope>NUCLEOTIDE SEQUENCE [LARGE SCALE GENOMIC DNA]</scope>
    <source>
        <strain evidence="2">Wuxi-XJTLU</strain>
    </source>
</reference>
<evidence type="ECO:0000256" key="1">
    <source>
        <dbReference type="SAM" id="Coils"/>
    </source>
</evidence>
<dbReference type="InParanoid" id="A0A1V9XCY1"/>
<keyword evidence="3" id="KW-1185">Reference proteome</keyword>
<feature type="coiled-coil region" evidence="1">
    <location>
        <begin position="115"/>
        <end position="142"/>
    </location>
</feature>
<dbReference type="OrthoDB" id="10405362at2759"/>
<proteinExistence type="predicted"/>
<accession>A0A1V9XCY1</accession>
<organism evidence="2 3">
    <name type="scientific">Tropilaelaps mercedesae</name>
    <dbReference type="NCBI Taxonomy" id="418985"/>
    <lineage>
        <taxon>Eukaryota</taxon>
        <taxon>Metazoa</taxon>
        <taxon>Ecdysozoa</taxon>
        <taxon>Arthropoda</taxon>
        <taxon>Chelicerata</taxon>
        <taxon>Arachnida</taxon>
        <taxon>Acari</taxon>
        <taxon>Parasitiformes</taxon>
        <taxon>Mesostigmata</taxon>
        <taxon>Gamasina</taxon>
        <taxon>Dermanyssoidea</taxon>
        <taxon>Laelapidae</taxon>
        <taxon>Tropilaelaps</taxon>
    </lineage>
</organism>
<evidence type="ECO:0000313" key="2">
    <source>
        <dbReference type="EMBL" id="OQR71397.1"/>
    </source>
</evidence>
<dbReference type="AlphaFoldDB" id="A0A1V9XCY1"/>
<gene>
    <name evidence="2" type="ORF">BIW11_03973</name>
</gene>
<comment type="caution">
    <text evidence="2">The sequence shown here is derived from an EMBL/GenBank/DDBJ whole genome shotgun (WGS) entry which is preliminary data.</text>
</comment>
<feature type="non-terminal residue" evidence="2">
    <location>
        <position position="144"/>
    </location>
</feature>
<dbReference type="EMBL" id="MNPL01014692">
    <property type="protein sequence ID" value="OQR71397.1"/>
    <property type="molecule type" value="Genomic_DNA"/>
</dbReference>
<name>A0A1V9XCY1_9ACAR</name>
<sequence length="144" mass="16990">MEALERPASAHMADDCEHFTEYHRIHRPWARYKAASLAMKIVKDLEAENAGMERLPAEVAVRLPQLQLLVDRYNIRSTKCSLRRNQLERYRMLTKSYFKKFTDSKDKQAKLGRRIEELKIEAEFLGHEASDLLKEISRIEEELK</sequence>
<dbReference type="Proteomes" id="UP000192247">
    <property type="component" value="Unassembled WGS sequence"/>
</dbReference>